<dbReference type="EMBL" id="JAINUF010000016">
    <property type="protein sequence ID" value="KAJ8340465.1"/>
    <property type="molecule type" value="Genomic_DNA"/>
</dbReference>
<accession>A0A9Q1EKN8</accession>
<dbReference type="Proteomes" id="UP001152622">
    <property type="component" value="Chromosome 16"/>
</dbReference>
<reference evidence="2" key="1">
    <citation type="journal article" date="2023" name="Science">
        <title>Genome structures resolve the early diversification of teleost fishes.</title>
        <authorList>
            <person name="Parey E."/>
            <person name="Louis A."/>
            <person name="Montfort J."/>
            <person name="Bouchez O."/>
            <person name="Roques C."/>
            <person name="Iampietro C."/>
            <person name="Lluch J."/>
            <person name="Castinel A."/>
            <person name="Donnadieu C."/>
            <person name="Desvignes T."/>
            <person name="Floi Bucao C."/>
            <person name="Jouanno E."/>
            <person name="Wen M."/>
            <person name="Mejri S."/>
            <person name="Dirks R."/>
            <person name="Jansen H."/>
            <person name="Henkel C."/>
            <person name="Chen W.J."/>
            <person name="Zahm M."/>
            <person name="Cabau C."/>
            <person name="Klopp C."/>
            <person name="Thompson A.W."/>
            <person name="Robinson-Rechavi M."/>
            <person name="Braasch I."/>
            <person name="Lecointre G."/>
            <person name="Bobe J."/>
            <person name="Postlethwait J.H."/>
            <person name="Berthelot C."/>
            <person name="Roest Crollius H."/>
            <person name="Guiguen Y."/>
        </authorList>
    </citation>
    <scope>NUCLEOTIDE SEQUENCE</scope>
    <source>
        <strain evidence="2">WJC10195</strain>
    </source>
</reference>
<evidence type="ECO:0000313" key="3">
    <source>
        <dbReference type="Proteomes" id="UP001152622"/>
    </source>
</evidence>
<feature type="region of interest" description="Disordered" evidence="1">
    <location>
        <begin position="1"/>
        <end position="22"/>
    </location>
</feature>
<gene>
    <name evidence="2" type="ORF">SKAU_G00350980</name>
</gene>
<protein>
    <submittedName>
        <fullName evidence="2">Uncharacterized protein</fullName>
    </submittedName>
</protein>
<feature type="compositionally biased region" description="Basic and acidic residues" evidence="1">
    <location>
        <begin position="1"/>
        <end position="12"/>
    </location>
</feature>
<organism evidence="2 3">
    <name type="scientific">Synaphobranchus kaupii</name>
    <name type="common">Kaup's arrowtooth eel</name>
    <dbReference type="NCBI Taxonomy" id="118154"/>
    <lineage>
        <taxon>Eukaryota</taxon>
        <taxon>Metazoa</taxon>
        <taxon>Chordata</taxon>
        <taxon>Craniata</taxon>
        <taxon>Vertebrata</taxon>
        <taxon>Euteleostomi</taxon>
        <taxon>Actinopterygii</taxon>
        <taxon>Neopterygii</taxon>
        <taxon>Teleostei</taxon>
        <taxon>Anguilliformes</taxon>
        <taxon>Synaphobranchidae</taxon>
        <taxon>Synaphobranchus</taxon>
    </lineage>
</organism>
<name>A0A9Q1EKN8_SYNKA</name>
<sequence>MGLRGEERELKNLEPQSGKRVAGELAQVPPHYEGVNGVRTVRRAALHRYFPRDRLLHLTDKKCDQTCPEQQLSPPVFPTTLTGYTQDFPYQELAGPLCQRGPQA</sequence>
<dbReference type="AlphaFoldDB" id="A0A9Q1EKN8"/>
<evidence type="ECO:0000256" key="1">
    <source>
        <dbReference type="SAM" id="MobiDB-lite"/>
    </source>
</evidence>
<comment type="caution">
    <text evidence="2">The sequence shown here is derived from an EMBL/GenBank/DDBJ whole genome shotgun (WGS) entry which is preliminary data.</text>
</comment>
<evidence type="ECO:0000313" key="2">
    <source>
        <dbReference type="EMBL" id="KAJ8340465.1"/>
    </source>
</evidence>
<keyword evidence="3" id="KW-1185">Reference proteome</keyword>
<proteinExistence type="predicted"/>